<dbReference type="RefSeq" id="WP_275585081.1">
    <property type="nucleotide sequence ID" value="NZ_JAFBFI010000012.1"/>
</dbReference>
<dbReference type="Proteomes" id="UP000823486">
    <property type="component" value="Unassembled WGS sequence"/>
</dbReference>
<organism evidence="1 2">
    <name type="scientific">Peribacillus deserti</name>
    <dbReference type="NCBI Taxonomy" id="673318"/>
    <lineage>
        <taxon>Bacteria</taxon>
        <taxon>Bacillati</taxon>
        <taxon>Bacillota</taxon>
        <taxon>Bacilli</taxon>
        <taxon>Bacillales</taxon>
        <taxon>Bacillaceae</taxon>
        <taxon>Peribacillus</taxon>
    </lineage>
</organism>
<accession>A0ABS2QJX1</accession>
<gene>
    <name evidence="1" type="ORF">JOC77_002899</name>
</gene>
<evidence type="ECO:0000313" key="1">
    <source>
        <dbReference type="EMBL" id="MBM7693459.1"/>
    </source>
</evidence>
<name>A0ABS2QJX1_9BACI</name>
<comment type="caution">
    <text evidence="1">The sequence shown here is derived from an EMBL/GenBank/DDBJ whole genome shotgun (WGS) entry which is preliminary data.</text>
</comment>
<dbReference type="EMBL" id="JAFBFI010000012">
    <property type="protein sequence ID" value="MBM7693459.1"/>
    <property type="molecule type" value="Genomic_DNA"/>
</dbReference>
<protein>
    <submittedName>
        <fullName evidence="1">Uncharacterized protein</fullName>
    </submittedName>
</protein>
<keyword evidence="2" id="KW-1185">Reference proteome</keyword>
<evidence type="ECO:0000313" key="2">
    <source>
        <dbReference type="Proteomes" id="UP000823486"/>
    </source>
</evidence>
<sequence length="43" mass="5178">MYFCLSCGLVLFEEEAVAREDQVKMCLDCYTEYEEDAFPFFYE</sequence>
<proteinExistence type="predicted"/>
<reference evidence="1 2" key="1">
    <citation type="submission" date="2021-01" db="EMBL/GenBank/DDBJ databases">
        <title>Genomic Encyclopedia of Type Strains, Phase IV (KMG-IV): sequencing the most valuable type-strain genomes for metagenomic binning, comparative biology and taxonomic classification.</title>
        <authorList>
            <person name="Goeker M."/>
        </authorList>
    </citation>
    <scope>NUCLEOTIDE SEQUENCE [LARGE SCALE GENOMIC DNA]</scope>
    <source>
        <strain evidence="1 2">DSM 105482</strain>
    </source>
</reference>